<gene>
    <name evidence="12" type="ORF">AMSG_00990</name>
</gene>
<sequence length="356" mass="36394">MPSAVVVAAVVLAAVVAALAAPVAGGRVDFSQWTDCKACVAAGYGWCPIKRICGGFANKQCGEGEAYKAFPKGGAGGASAGGNGNAAAAVDDGDVKVLTDATFDAVVNDPGKAVFVEFYAPWCGHCKNLAPTYAKLGTTFAGVKDVVIAKLDATVHSGAARKAGVSGYPTMMFYGKGAGSDGEKYAGGRSGEALTEFINKKTGHKRVFGEAAPAVDTTFGVLASAARYVKSFAKASDEAAKNAAVEKLASRIKGGEPGAAEFYATVLRGMIKNGDEFVTKQMARIGQLIQSPDVSESKREMFQMRHNILVHIASVVPGLAPPAPAGADASAKAAVVAKIDALATELNALRALVESL</sequence>
<evidence type="ECO:0000256" key="3">
    <source>
        <dbReference type="ARBA" id="ARBA00012723"/>
    </source>
</evidence>
<accession>A0A0L0DIH0</accession>
<dbReference type="InterPro" id="IPR051063">
    <property type="entry name" value="PDI"/>
</dbReference>
<dbReference type="CDD" id="cd02998">
    <property type="entry name" value="PDI_a_ERp38"/>
    <property type="match status" value="1"/>
</dbReference>
<protein>
    <recommendedName>
        <fullName evidence="3">protein disulfide-isomerase</fullName>
        <ecNumber evidence="3">5.3.4.1</ecNumber>
    </recommendedName>
</protein>
<comment type="similarity">
    <text evidence="2 9">Belongs to the protein disulfide isomerase family.</text>
</comment>
<evidence type="ECO:0000256" key="7">
    <source>
        <dbReference type="ARBA" id="ARBA00023235"/>
    </source>
</evidence>
<evidence type="ECO:0000256" key="8">
    <source>
        <dbReference type="ARBA" id="ARBA00023284"/>
    </source>
</evidence>
<dbReference type="eggNOG" id="KOG0191">
    <property type="taxonomic scope" value="Eukaryota"/>
</dbReference>
<evidence type="ECO:0000256" key="1">
    <source>
        <dbReference type="ARBA" id="ARBA00001182"/>
    </source>
</evidence>
<keyword evidence="6" id="KW-1015">Disulfide bond</keyword>
<evidence type="ECO:0000259" key="11">
    <source>
        <dbReference type="PROSITE" id="PS51352"/>
    </source>
</evidence>
<dbReference type="EC" id="5.3.4.1" evidence="3"/>
<proteinExistence type="inferred from homology"/>
<dbReference type="InterPro" id="IPR011679">
    <property type="entry name" value="ERp29_C"/>
</dbReference>
<dbReference type="Pfam" id="PF07749">
    <property type="entry name" value="ERp29"/>
    <property type="match status" value="1"/>
</dbReference>
<dbReference type="OrthoDB" id="72053at2759"/>
<dbReference type="InterPro" id="IPR036356">
    <property type="entry name" value="ERp29_C_sf"/>
</dbReference>
<keyword evidence="13" id="KW-1185">Reference proteome</keyword>
<dbReference type="PRINTS" id="PR00421">
    <property type="entry name" value="THIOREDOXIN"/>
</dbReference>
<dbReference type="InterPro" id="IPR013766">
    <property type="entry name" value="Thioredoxin_domain"/>
</dbReference>
<dbReference type="InterPro" id="IPR017937">
    <property type="entry name" value="Thioredoxin_CS"/>
</dbReference>
<evidence type="ECO:0000256" key="2">
    <source>
        <dbReference type="ARBA" id="ARBA00006347"/>
    </source>
</evidence>
<dbReference type="NCBIfam" id="TIGR01126">
    <property type="entry name" value="pdi_dom"/>
    <property type="match status" value="1"/>
</dbReference>
<dbReference type="SUPFAM" id="SSF52833">
    <property type="entry name" value="Thioredoxin-like"/>
    <property type="match status" value="1"/>
</dbReference>
<evidence type="ECO:0000313" key="12">
    <source>
        <dbReference type="EMBL" id="KNC52164.1"/>
    </source>
</evidence>
<evidence type="ECO:0000256" key="6">
    <source>
        <dbReference type="ARBA" id="ARBA00023157"/>
    </source>
</evidence>
<keyword evidence="7 12" id="KW-0413">Isomerase</keyword>
<dbReference type="GeneID" id="25560764"/>
<comment type="catalytic activity">
    <reaction evidence="1">
        <text>Catalyzes the rearrangement of -S-S- bonds in proteins.</text>
        <dbReference type="EC" id="5.3.4.1"/>
    </reaction>
</comment>
<dbReference type="GO" id="GO:0006457">
    <property type="term" value="P:protein folding"/>
    <property type="evidence" value="ECO:0007669"/>
    <property type="project" value="TreeGrafter"/>
</dbReference>
<dbReference type="Gene3D" id="1.20.1150.12">
    <property type="entry name" value="Endoplasmic reticulum resident protein 29, C-terminal domain"/>
    <property type="match status" value="1"/>
</dbReference>
<feature type="signal peptide" evidence="10">
    <location>
        <begin position="1"/>
        <end position="20"/>
    </location>
</feature>
<evidence type="ECO:0000256" key="4">
    <source>
        <dbReference type="ARBA" id="ARBA00022729"/>
    </source>
</evidence>
<dbReference type="PANTHER" id="PTHR45672">
    <property type="entry name" value="PROTEIN DISULFIDE-ISOMERASE C17H9.14C-RELATED"/>
    <property type="match status" value="1"/>
</dbReference>
<dbReference type="Proteomes" id="UP000054408">
    <property type="component" value="Unassembled WGS sequence"/>
</dbReference>
<dbReference type="PANTHER" id="PTHR45672:SF11">
    <property type="entry name" value="PROTEIN DISULFIDE-ISOMERASE C17H9.14C"/>
    <property type="match status" value="1"/>
</dbReference>
<reference evidence="12 13" key="1">
    <citation type="submission" date="2010-05" db="EMBL/GenBank/DDBJ databases">
        <title>The Genome Sequence of Thecamonas trahens ATCC 50062.</title>
        <authorList>
            <consortium name="The Broad Institute Genome Sequencing Platform"/>
            <person name="Russ C."/>
            <person name="Cuomo C."/>
            <person name="Shea T."/>
            <person name="Young S.K."/>
            <person name="Zeng Q."/>
            <person name="Koehrsen M."/>
            <person name="Haas B."/>
            <person name="Borodovsky M."/>
            <person name="Guigo R."/>
            <person name="Alvarado L."/>
            <person name="Berlin A."/>
            <person name="Bochicchio J."/>
            <person name="Borenstein D."/>
            <person name="Chapman S."/>
            <person name="Chen Z."/>
            <person name="Freedman E."/>
            <person name="Gellesch M."/>
            <person name="Goldberg J."/>
            <person name="Griggs A."/>
            <person name="Gujja S."/>
            <person name="Heilman E."/>
            <person name="Heiman D."/>
            <person name="Hepburn T."/>
            <person name="Howarth C."/>
            <person name="Jen D."/>
            <person name="Larson L."/>
            <person name="Mehta T."/>
            <person name="Park D."/>
            <person name="Pearson M."/>
            <person name="Roberts A."/>
            <person name="Saif S."/>
            <person name="Shenoy N."/>
            <person name="Sisk P."/>
            <person name="Stolte C."/>
            <person name="Sykes S."/>
            <person name="Thomson T."/>
            <person name="Walk T."/>
            <person name="White J."/>
            <person name="Yandava C."/>
            <person name="Burger G."/>
            <person name="Gray M.W."/>
            <person name="Holland P.W.H."/>
            <person name="King N."/>
            <person name="Lang F.B.F."/>
            <person name="Roger A.J."/>
            <person name="Ruiz-Trillo I."/>
            <person name="Lander E."/>
            <person name="Nusbaum C."/>
        </authorList>
    </citation>
    <scope>NUCLEOTIDE SEQUENCE [LARGE SCALE GENOMIC DNA]</scope>
    <source>
        <strain evidence="12 13">ATCC 50062</strain>
    </source>
</reference>
<dbReference type="STRING" id="461836.A0A0L0DIH0"/>
<dbReference type="Pfam" id="PF00085">
    <property type="entry name" value="Thioredoxin"/>
    <property type="match status" value="1"/>
</dbReference>
<dbReference type="AlphaFoldDB" id="A0A0L0DIH0"/>
<dbReference type="InterPro" id="IPR005788">
    <property type="entry name" value="PDI_thioredoxin-like_dom"/>
</dbReference>
<keyword evidence="8" id="KW-0676">Redox-active center</keyword>
<dbReference type="GO" id="GO:0003756">
    <property type="term" value="F:protein disulfide isomerase activity"/>
    <property type="evidence" value="ECO:0007669"/>
    <property type="project" value="UniProtKB-EC"/>
</dbReference>
<dbReference type="PROSITE" id="PS00194">
    <property type="entry name" value="THIOREDOXIN_1"/>
    <property type="match status" value="1"/>
</dbReference>
<keyword evidence="4 10" id="KW-0732">Signal</keyword>
<keyword evidence="5" id="KW-0677">Repeat</keyword>
<feature type="domain" description="Thioredoxin" evidence="11">
    <location>
        <begin position="78"/>
        <end position="203"/>
    </location>
</feature>
<dbReference type="Gene3D" id="3.40.30.10">
    <property type="entry name" value="Glutaredoxin"/>
    <property type="match status" value="1"/>
</dbReference>
<dbReference type="GO" id="GO:0005783">
    <property type="term" value="C:endoplasmic reticulum"/>
    <property type="evidence" value="ECO:0007669"/>
    <property type="project" value="InterPro"/>
</dbReference>
<dbReference type="SUPFAM" id="SSF47933">
    <property type="entry name" value="ERP29 C domain-like"/>
    <property type="match status" value="1"/>
</dbReference>
<dbReference type="RefSeq" id="XP_013762167.1">
    <property type="nucleotide sequence ID" value="XM_013906713.1"/>
</dbReference>
<evidence type="ECO:0000256" key="9">
    <source>
        <dbReference type="RuleBase" id="RU004208"/>
    </source>
</evidence>
<name>A0A0L0DIH0_THETB</name>
<dbReference type="EMBL" id="GL349436">
    <property type="protein sequence ID" value="KNC52164.1"/>
    <property type="molecule type" value="Genomic_DNA"/>
</dbReference>
<organism evidence="12 13">
    <name type="scientific">Thecamonas trahens ATCC 50062</name>
    <dbReference type="NCBI Taxonomy" id="461836"/>
    <lineage>
        <taxon>Eukaryota</taxon>
        <taxon>Apusozoa</taxon>
        <taxon>Apusomonadida</taxon>
        <taxon>Apusomonadidae</taxon>
        <taxon>Thecamonas</taxon>
    </lineage>
</organism>
<evidence type="ECO:0000256" key="5">
    <source>
        <dbReference type="ARBA" id="ARBA00022737"/>
    </source>
</evidence>
<feature type="chain" id="PRO_5005537470" description="protein disulfide-isomerase" evidence="10">
    <location>
        <begin position="21"/>
        <end position="356"/>
    </location>
</feature>
<dbReference type="InterPro" id="IPR036249">
    <property type="entry name" value="Thioredoxin-like_sf"/>
</dbReference>
<dbReference type="PROSITE" id="PS51352">
    <property type="entry name" value="THIOREDOXIN_2"/>
    <property type="match status" value="1"/>
</dbReference>
<evidence type="ECO:0000256" key="10">
    <source>
        <dbReference type="SAM" id="SignalP"/>
    </source>
</evidence>
<evidence type="ECO:0000313" key="13">
    <source>
        <dbReference type="Proteomes" id="UP000054408"/>
    </source>
</evidence>